<accession>A3CU06</accession>
<dbReference type="KEGG" id="mem:Memar_0923"/>
<evidence type="ECO:0000313" key="3">
    <source>
        <dbReference type="Proteomes" id="UP000002146"/>
    </source>
</evidence>
<protein>
    <submittedName>
        <fullName evidence="2">Uncharacterized protein</fullName>
    </submittedName>
</protein>
<dbReference type="Proteomes" id="UP000002146">
    <property type="component" value="Chromosome"/>
</dbReference>
<dbReference type="EMBL" id="CP000562">
    <property type="protein sequence ID" value="ABN56856.1"/>
    <property type="molecule type" value="Genomic_DNA"/>
</dbReference>
<dbReference type="STRING" id="368407.Memar_0923"/>
<dbReference type="HOGENOM" id="CLU_2044441_0_0_2"/>
<evidence type="ECO:0000256" key="1">
    <source>
        <dbReference type="SAM" id="MobiDB-lite"/>
    </source>
</evidence>
<organism evidence="2 3">
    <name type="scientific">Methanoculleus marisnigri (strain ATCC 35101 / DSM 1498 / JR1)</name>
    <dbReference type="NCBI Taxonomy" id="368407"/>
    <lineage>
        <taxon>Archaea</taxon>
        <taxon>Methanobacteriati</taxon>
        <taxon>Methanobacteriota</taxon>
        <taxon>Stenosarchaea group</taxon>
        <taxon>Methanomicrobia</taxon>
        <taxon>Methanomicrobiales</taxon>
        <taxon>Methanomicrobiaceae</taxon>
        <taxon>Methanoculleus</taxon>
    </lineage>
</organism>
<sequence length="120" mass="13339">MSRRPVNLFYGRCHVQGQAVLPACPFSEVSPDDRTDCGARNPAGQPGTHQSRVHPERRSDSGRPTCNIWHSYPVCPSGFDALVCDDEVRMPSAGASITHTILSRSDDSGINRRKELWYQN</sequence>
<reference evidence="2 3" key="1">
    <citation type="journal article" date="2009" name="Stand. Genomic Sci.">
        <title>Complete genome sequence of Methanoculleus marisnigri Romesser et al. 1981 type strain JR1.</title>
        <authorList>
            <person name="Anderson I.J."/>
            <person name="Sieprawska-Lupa M."/>
            <person name="Lapidus A."/>
            <person name="Nolan M."/>
            <person name="Copeland A."/>
            <person name="Glavina Del Rio T."/>
            <person name="Tice H."/>
            <person name="Dalin E."/>
            <person name="Barry K."/>
            <person name="Saunders E."/>
            <person name="Han C."/>
            <person name="Brettin T."/>
            <person name="Detter J.C."/>
            <person name="Bruce D."/>
            <person name="Mikhailova N."/>
            <person name="Pitluck S."/>
            <person name="Hauser L."/>
            <person name="Land M."/>
            <person name="Lucas S."/>
            <person name="Richardson P."/>
            <person name="Whitman W.B."/>
            <person name="Kyrpides N.C."/>
        </authorList>
    </citation>
    <scope>NUCLEOTIDE SEQUENCE [LARGE SCALE GENOMIC DNA]</scope>
    <source>
        <strain evidence="3">ATCC 35101 / DSM 1498 / JR1</strain>
    </source>
</reference>
<proteinExistence type="predicted"/>
<feature type="region of interest" description="Disordered" evidence="1">
    <location>
        <begin position="30"/>
        <end position="65"/>
    </location>
</feature>
<name>A3CU06_METMJ</name>
<gene>
    <name evidence="2" type="ordered locus">Memar_0923</name>
</gene>
<keyword evidence="3" id="KW-1185">Reference proteome</keyword>
<evidence type="ECO:0000313" key="2">
    <source>
        <dbReference type="EMBL" id="ABN56856.1"/>
    </source>
</evidence>
<dbReference type="AlphaFoldDB" id="A3CU06"/>